<dbReference type="Proteomes" id="UP000763802">
    <property type="component" value="Unassembled WGS sequence"/>
</dbReference>
<evidence type="ECO:0008006" key="3">
    <source>
        <dbReference type="Google" id="ProtNLM"/>
    </source>
</evidence>
<dbReference type="EMBL" id="JAHHDY010000012">
    <property type="protein sequence ID" value="MBT3141367.1"/>
    <property type="molecule type" value="Genomic_DNA"/>
</dbReference>
<accession>A0ABS5WQE5</accession>
<organism evidence="1 2">
    <name type="scientific">Falsiruegeria litorea</name>
    <dbReference type="NCBI Taxonomy" id="1280831"/>
    <lineage>
        <taxon>Bacteria</taxon>
        <taxon>Pseudomonadati</taxon>
        <taxon>Pseudomonadota</taxon>
        <taxon>Alphaproteobacteria</taxon>
        <taxon>Rhodobacterales</taxon>
        <taxon>Roseobacteraceae</taxon>
        <taxon>Falsiruegeria</taxon>
    </lineage>
</organism>
<evidence type="ECO:0000313" key="2">
    <source>
        <dbReference type="Proteomes" id="UP000763802"/>
    </source>
</evidence>
<protein>
    <recommendedName>
        <fullName evidence="3">HNH endonuclease</fullName>
    </recommendedName>
</protein>
<dbReference type="RefSeq" id="WP_215193797.1">
    <property type="nucleotide sequence ID" value="NZ_JAHHDY010000012.1"/>
</dbReference>
<evidence type="ECO:0000313" key="1">
    <source>
        <dbReference type="EMBL" id="MBT3141367.1"/>
    </source>
</evidence>
<gene>
    <name evidence="1" type="ORF">KL867_09910</name>
</gene>
<reference evidence="1 2" key="1">
    <citation type="submission" date="2021-05" db="EMBL/GenBank/DDBJ databases">
        <title>Draft genomes of marine bacteria isolated from model chitin particles.</title>
        <authorList>
            <person name="Datta M.S."/>
            <person name="Schwartzman J.A."/>
            <person name="Cordero O."/>
        </authorList>
    </citation>
    <scope>NUCLEOTIDE SEQUENCE [LARGE SCALE GENOMIC DNA]</scope>
    <source>
        <strain evidence="1 2">4E07</strain>
    </source>
</reference>
<name>A0ABS5WQE5_9RHOB</name>
<comment type="caution">
    <text evidence="1">The sequence shown here is derived from an EMBL/GenBank/DDBJ whole genome shotgun (WGS) entry which is preliminary data.</text>
</comment>
<proteinExistence type="predicted"/>
<sequence length="213" mass="24358">MGGYGSGRTGYKQKAENCRSLDVNQMHREGCLSEGWRGNWQWSRNGEVLSKIGMRAEQGRIVLDYRVRLAGGDWEPVTQPVKISHVGCNFGGQRPFYLCPGIVNGQHCGRRVGKLFSGGRFFLCRHCYSIAYASQSEERHDRLLRRANKLRMALGGQPGAANFIMVRPKGMWQQTYWRQRNDIEWCESLAGRIFLQKYSKLLSAEELEMFLSA</sequence>
<keyword evidence="2" id="KW-1185">Reference proteome</keyword>